<dbReference type="AlphaFoldDB" id="A0A6G0Y193"/>
<dbReference type="PANTHER" id="PTHR47272">
    <property type="entry name" value="DDE_TNP_1_7 DOMAIN-CONTAINING PROTEIN"/>
    <property type="match status" value="1"/>
</dbReference>
<reference evidence="1 2" key="1">
    <citation type="submission" date="2019-08" db="EMBL/GenBank/DDBJ databases">
        <title>Whole genome of Aphis craccivora.</title>
        <authorList>
            <person name="Voronova N.V."/>
            <person name="Shulinski R.S."/>
            <person name="Bandarenka Y.V."/>
            <person name="Zhorov D.G."/>
            <person name="Warner D."/>
        </authorList>
    </citation>
    <scope>NUCLEOTIDE SEQUENCE [LARGE SCALE GENOMIC DNA]</scope>
    <source>
        <strain evidence="1">180601</strain>
        <tissue evidence="1">Whole Body</tissue>
    </source>
</reference>
<dbReference type="Proteomes" id="UP000478052">
    <property type="component" value="Unassembled WGS sequence"/>
</dbReference>
<comment type="caution">
    <text evidence="1">The sequence shown here is derived from an EMBL/GenBank/DDBJ whole genome shotgun (WGS) entry which is preliminary data.</text>
</comment>
<protein>
    <submittedName>
        <fullName evidence="1">Uncharacterized protein</fullName>
    </submittedName>
</protein>
<evidence type="ECO:0000313" key="2">
    <source>
        <dbReference type="Proteomes" id="UP000478052"/>
    </source>
</evidence>
<keyword evidence="2" id="KW-1185">Reference proteome</keyword>
<gene>
    <name evidence="1" type="ORF">FWK35_00018250</name>
</gene>
<name>A0A6G0Y193_APHCR</name>
<accession>A0A6G0Y193</accession>
<sequence>MVPFTDRGLYRQFVENKPRPVGLKNFVITTTTGMVLDFELFQGAETPFEDPLSFYIYRKQYPKNQCRTISISLRWSKTKNIEINVPCSAVVVSYNKNMGGVDLCNQQMEAYHTDLAIVNSWMEYKEDPTKMQIPKNNIKDLMEFKINITKE</sequence>
<organism evidence="1 2">
    <name type="scientific">Aphis craccivora</name>
    <name type="common">Cowpea aphid</name>
    <dbReference type="NCBI Taxonomy" id="307492"/>
    <lineage>
        <taxon>Eukaryota</taxon>
        <taxon>Metazoa</taxon>
        <taxon>Ecdysozoa</taxon>
        <taxon>Arthropoda</taxon>
        <taxon>Hexapoda</taxon>
        <taxon>Insecta</taxon>
        <taxon>Pterygota</taxon>
        <taxon>Neoptera</taxon>
        <taxon>Paraneoptera</taxon>
        <taxon>Hemiptera</taxon>
        <taxon>Sternorrhyncha</taxon>
        <taxon>Aphidomorpha</taxon>
        <taxon>Aphidoidea</taxon>
        <taxon>Aphididae</taxon>
        <taxon>Aphidini</taxon>
        <taxon>Aphis</taxon>
        <taxon>Aphis</taxon>
    </lineage>
</organism>
<dbReference type="PANTHER" id="PTHR47272:SF2">
    <property type="entry name" value="PIGGYBAC TRANSPOSABLE ELEMENT-DERIVED PROTEIN 3-LIKE"/>
    <property type="match status" value="1"/>
</dbReference>
<evidence type="ECO:0000313" key="1">
    <source>
        <dbReference type="EMBL" id="KAF0747289.1"/>
    </source>
</evidence>
<dbReference type="OrthoDB" id="6610909at2759"/>
<proteinExistence type="predicted"/>
<dbReference type="EMBL" id="VUJU01006893">
    <property type="protein sequence ID" value="KAF0747289.1"/>
    <property type="molecule type" value="Genomic_DNA"/>
</dbReference>